<protein>
    <submittedName>
        <fullName evidence="2">Uncharacterized protein</fullName>
    </submittedName>
</protein>
<dbReference type="GeneTree" id="ENSGT00770000121731"/>
<evidence type="ECO:0000313" key="3">
    <source>
        <dbReference type="Proteomes" id="UP000233040"/>
    </source>
</evidence>
<proteinExistence type="predicted"/>
<name>A0A2K5PG00_CEBIM</name>
<sequence length="107" mass="11734">MALWETGEGARGASGFSQPKYNWEQQWRPQEDGRAGGCMAASQTQRRQLLLPLGEPGDGARCFPCRGKGSPARGGTGERRASVTVRTHGRGPFSFPLGRLRFRVFLL</sequence>
<feature type="region of interest" description="Disordered" evidence="1">
    <location>
        <begin position="1"/>
        <end position="22"/>
    </location>
</feature>
<dbReference type="Proteomes" id="UP000233040">
    <property type="component" value="Unassembled WGS sequence"/>
</dbReference>
<evidence type="ECO:0000313" key="2">
    <source>
        <dbReference type="Ensembl" id="ENSCCAP00000002572.1"/>
    </source>
</evidence>
<keyword evidence="3" id="KW-1185">Reference proteome</keyword>
<dbReference type="Ensembl" id="ENSCCAT00000016537.1">
    <property type="protein sequence ID" value="ENSCCAP00000002572.1"/>
    <property type="gene ID" value="ENSCCAG00000015470.1"/>
</dbReference>
<organism evidence="2 3">
    <name type="scientific">Cebus imitator</name>
    <name type="common">Panamanian white-faced capuchin</name>
    <name type="synonym">Cebus capucinus imitator</name>
    <dbReference type="NCBI Taxonomy" id="2715852"/>
    <lineage>
        <taxon>Eukaryota</taxon>
        <taxon>Metazoa</taxon>
        <taxon>Chordata</taxon>
        <taxon>Craniata</taxon>
        <taxon>Vertebrata</taxon>
        <taxon>Euteleostomi</taxon>
        <taxon>Mammalia</taxon>
        <taxon>Eutheria</taxon>
        <taxon>Euarchontoglires</taxon>
        <taxon>Primates</taxon>
        <taxon>Haplorrhini</taxon>
        <taxon>Platyrrhini</taxon>
        <taxon>Cebidae</taxon>
        <taxon>Cebinae</taxon>
        <taxon>Cebus</taxon>
    </lineage>
</organism>
<reference evidence="2" key="1">
    <citation type="submission" date="2025-08" db="UniProtKB">
        <authorList>
            <consortium name="Ensembl"/>
        </authorList>
    </citation>
    <scope>IDENTIFICATION</scope>
</reference>
<dbReference type="AlphaFoldDB" id="A0A2K5PG00"/>
<accession>A0A2K5PG00</accession>
<evidence type="ECO:0000256" key="1">
    <source>
        <dbReference type="SAM" id="MobiDB-lite"/>
    </source>
</evidence>
<reference evidence="2" key="2">
    <citation type="submission" date="2025-09" db="UniProtKB">
        <authorList>
            <consortium name="Ensembl"/>
        </authorList>
    </citation>
    <scope>IDENTIFICATION</scope>
</reference>